<dbReference type="Proteomes" id="UP001268864">
    <property type="component" value="Unassembled WGS sequence"/>
</dbReference>
<keyword evidence="2" id="KW-1185">Reference proteome</keyword>
<evidence type="ECO:0000313" key="2">
    <source>
        <dbReference type="Proteomes" id="UP001268864"/>
    </source>
</evidence>
<proteinExistence type="predicted"/>
<sequence length="339" mass="38900">MTEREYCDDYVSNQSEEYEREVPVGNILLRDVDSLPDAGSGSLSCSIDRLHTPSDIGRERLVECKKEPTFQALGQLLIYTYLRRRDRELIWDKYNRRDGGWEAKTDISRFDSHVYKTDKRYHVKPLIENINQILVIGEVDSSDSLLLSTCLDFGIQVEHRTSGTWRELSAEIFQTKSTDRLRLTSEWLQTNSRSTLDSSAEEKLWDNASDRFEGGRVFKEVPVGSTLYQDRPESHRADVMVRAKDHWFIVEVKKSTNESAMTDFQQAFGQATSYANLFAREWGIPSDHVAPVVIQDPLALLGGVYRQDRYGEDYHTMRDAAFADSSEPFILGSPQTFAK</sequence>
<name>A0ABU2FUP4_9EURY</name>
<comment type="caution">
    <text evidence="1">The sequence shown here is derived from an EMBL/GenBank/DDBJ whole genome shotgun (WGS) entry which is preliminary data.</text>
</comment>
<protein>
    <recommendedName>
        <fullName evidence="3">DUF91 domain-containing protein</fullName>
    </recommendedName>
</protein>
<dbReference type="EMBL" id="JAMQOS010000006">
    <property type="protein sequence ID" value="MDS0283881.1"/>
    <property type="molecule type" value="Genomic_DNA"/>
</dbReference>
<reference evidence="1 2" key="1">
    <citation type="submission" date="2022-06" db="EMBL/GenBank/DDBJ databases">
        <title>Halomicroarcula sp. a new haloarchaeum isolate from saline soil.</title>
        <authorList>
            <person name="Strakova D."/>
            <person name="Galisteo C."/>
            <person name="Sanchez-Porro C."/>
            <person name="Ventosa A."/>
        </authorList>
    </citation>
    <scope>NUCLEOTIDE SEQUENCE [LARGE SCALE GENOMIC DNA]</scope>
    <source>
        <strain evidence="1 2">S3CR25-11</strain>
    </source>
</reference>
<evidence type="ECO:0000313" key="1">
    <source>
        <dbReference type="EMBL" id="MDS0283881.1"/>
    </source>
</evidence>
<accession>A0ABU2FUP4</accession>
<gene>
    <name evidence="1" type="ORF">NDI86_17335</name>
</gene>
<evidence type="ECO:0008006" key="3">
    <source>
        <dbReference type="Google" id="ProtNLM"/>
    </source>
</evidence>
<organism evidence="1 2">
    <name type="scientific">Haloarcula onubensis</name>
    <dbReference type="NCBI Taxonomy" id="2950539"/>
    <lineage>
        <taxon>Archaea</taxon>
        <taxon>Methanobacteriati</taxon>
        <taxon>Methanobacteriota</taxon>
        <taxon>Stenosarchaea group</taxon>
        <taxon>Halobacteria</taxon>
        <taxon>Halobacteriales</taxon>
        <taxon>Haloarculaceae</taxon>
        <taxon>Haloarcula</taxon>
    </lineage>
</organism>